<dbReference type="Proteomes" id="UP000025227">
    <property type="component" value="Unplaced"/>
</dbReference>
<keyword evidence="1" id="KW-1185">Reference proteome</keyword>
<dbReference type="CDD" id="cd09076">
    <property type="entry name" value="L1-EN"/>
    <property type="match status" value="1"/>
</dbReference>
<organism evidence="1 2">
    <name type="scientific">Haemonchus contortus</name>
    <name type="common">Barber pole worm</name>
    <dbReference type="NCBI Taxonomy" id="6289"/>
    <lineage>
        <taxon>Eukaryota</taxon>
        <taxon>Metazoa</taxon>
        <taxon>Ecdysozoa</taxon>
        <taxon>Nematoda</taxon>
        <taxon>Chromadorea</taxon>
        <taxon>Rhabditida</taxon>
        <taxon>Rhabditina</taxon>
        <taxon>Rhabditomorpha</taxon>
        <taxon>Strongyloidea</taxon>
        <taxon>Trichostrongylidae</taxon>
        <taxon>Haemonchus</taxon>
    </lineage>
</organism>
<protein>
    <submittedName>
        <fullName evidence="2">Endo/exonuclease/phosphatase domain-containing protein</fullName>
    </submittedName>
</protein>
<dbReference type="Gene3D" id="3.60.10.10">
    <property type="entry name" value="Endonuclease/exonuclease/phosphatase"/>
    <property type="match status" value="1"/>
</dbReference>
<reference evidence="2" key="1">
    <citation type="submission" date="2020-12" db="UniProtKB">
        <authorList>
            <consortium name="WormBaseParasite"/>
        </authorList>
    </citation>
    <scope>IDENTIFICATION</scope>
    <source>
        <strain evidence="2">MHco3</strain>
    </source>
</reference>
<dbReference type="WBParaSite" id="HCON_00016310-00001">
    <property type="protein sequence ID" value="HCON_00016310-00001"/>
    <property type="gene ID" value="HCON_00016310"/>
</dbReference>
<sequence length="175" mass="20227">MRRRSVLWAGGTTRKRSGIVLSKRAAEALVGWRPVNERIIVARFVTRHTRITVVQIYAPTEDTSEELKDSFYEQLQDIVDDTPRRNLKLIIGDFNAKLSQNRTGFERGIGPFASCEHHSNNGEYLALFCEQNALCVGNTFFQHKRIHKKTWCSPDGKKRNEIDYICISKKWRTSL</sequence>
<proteinExistence type="predicted"/>
<evidence type="ECO:0000313" key="1">
    <source>
        <dbReference type="Proteomes" id="UP000025227"/>
    </source>
</evidence>
<dbReference type="InterPro" id="IPR027124">
    <property type="entry name" value="Swc5/CFDP1/2"/>
</dbReference>
<dbReference type="PANTHER" id="PTHR23227">
    <property type="entry name" value="BUCENTAUR RELATED"/>
    <property type="match status" value="1"/>
</dbReference>
<evidence type="ECO:0000313" key="2">
    <source>
        <dbReference type="WBParaSite" id="HCON_00016310-00001"/>
    </source>
</evidence>
<dbReference type="SUPFAM" id="SSF56219">
    <property type="entry name" value="DNase I-like"/>
    <property type="match status" value="1"/>
</dbReference>
<dbReference type="InterPro" id="IPR036691">
    <property type="entry name" value="Endo/exonu/phosph_ase_sf"/>
</dbReference>
<dbReference type="OrthoDB" id="5864900at2759"/>
<accession>A0A7I4XVA6</accession>
<dbReference type="PANTHER" id="PTHR23227:SF67">
    <property type="entry name" value="CRANIOFACIAL DEVELOPMENT PROTEIN 2-LIKE"/>
    <property type="match status" value="1"/>
</dbReference>
<dbReference type="AlphaFoldDB" id="A0A7I4XVA6"/>
<dbReference type="OMA" id="CLRIEET"/>
<name>A0A7I4XVA6_HAECO</name>